<dbReference type="OrthoDB" id="9801520at2"/>
<dbReference type="GO" id="GO:0004519">
    <property type="term" value="F:endonuclease activity"/>
    <property type="evidence" value="ECO:0007669"/>
    <property type="project" value="UniProtKB-KW"/>
</dbReference>
<dbReference type="SUPFAM" id="SSF52980">
    <property type="entry name" value="Restriction endonuclease-like"/>
    <property type="match status" value="1"/>
</dbReference>
<evidence type="ECO:0000313" key="7">
    <source>
        <dbReference type="EMBL" id="AWM78416.1"/>
    </source>
</evidence>
<dbReference type="EC" id="3.1.-.-" evidence="6"/>
<evidence type="ECO:0000256" key="6">
    <source>
        <dbReference type="PIRNR" id="PIRNR018267"/>
    </source>
</evidence>
<dbReference type="Gene3D" id="3.40.960.10">
    <property type="entry name" value="VSR Endonuclease"/>
    <property type="match status" value="1"/>
</dbReference>
<dbReference type="AlphaFoldDB" id="A0A2Z3HW15"/>
<sequence>MGDVHDPSTRSRNMSAIRAKNTSPEVRVRKILHNAGFRFRLHAGALPGSPDLVFAKHRAVIFVHGCFWHGHECSTFRWPKTREDFWRSKIGANVLRDQQSLLALRENGWRVCLIWECAMRGRDRMGDPELLSALQSWLGSSSEFLELRGS</sequence>
<dbReference type="KEGG" id="phb:HYN04_12055"/>
<keyword evidence="3 6" id="KW-0227">DNA damage</keyword>
<evidence type="ECO:0000313" key="8">
    <source>
        <dbReference type="Proteomes" id="UP000247763"/>
    </source>
</evidence>
<protein>
    <recommendedName>
        <fullName evidence="6">Very short patch repair endonuclease</fullName>
        <ecNumber evidence="6">3.1.-.-</ecNumber>
    </recommendedName>
</protein>
<keyword evidence="5 6" id="KW-0234">DNA repair</keyword>
<dbReference type="Pfam" id="PF03852">
    <property type="entry name" value="Vsr"/>
    <property type="match status" value="1"/>
</dbReference>
<keyword evidence="2 6" id="KW-0255">Endonuclease</keyword>
<organism evidence="7 8">
    <name type="scientific">Phenylobacterium parvum</name>
    <dbReference type="NCBI Taxonomy" id="2201350"/>
    <lineage>
        <taxon>Bacteria</taxon>
        <taxon>Pseudomonadati</taxon>
        <taxon>Pseudomonadota</taxon>
        <taxon>Alphaproteobacteria</taxon>
        <taxon>Caulobacterales</taxon>
        <taxon>Caulobacteraceae</taxon>
        <taxon>Phenylobacterium</taxon>
    </lineage>
</organism>
<dbReference type="GO" id="GO:0016787">
    <property type="term" value="F:hydrolase activity"/>
    <property type="evidence" value="ECO:0007669"/>
    <property type="project" value="UniProtKB-KW"/>
</dbReference>
<proteinExistence type="inferred from homology"/>
<keyword evidence="4 6" id="KW-0378">Hydrolase</keyword>
<dbReference type="CDD" id="cd00221">
    <property type="entry name" value="Vsr"/>
    <property type="match status" value="1"/>
</dbReference>
<dbReference type="REBASE" id="252708">
    <property type="entry name" value="V.Psp0004ORF12060P"/>
</dbReference>
<keyword evidence="8" id="KW-1185">Reference proteome</keyword>
<evidence type="ECO:0000256" key="3">
    <source>
        <dbReference type="ARBA" id="ARBA00022763"/>
    </source>
</evidence>
<comment type="similarity">
    <text evidence="6">Belongs to the vsr family.</text>
</comment>
<comment type="function">
    <text evidence="6">May nick specific sequences that contain T:G mispairs resulting from m5C-deamination.</text>
</comment>
<dbReference type="InterPro" id="IPR004603">
    <property type="entry name" value="DNA_mismatch_endonuc_vsr"/>
</dbReference>
<keyword evidence="1 6" id="KW-0540">Nuclease</keyword>
<dbReference type="GO" id="GO:0006298">
    <property type="term" value="P:mismatch repair"/>
    <property type="evidence" value="ECO:0007669"/>
    <property type="project" value="UniProtKB-UniRule"/>
</dbReference>
<evidence type="ECO:0000256" key="2">
    <source>
        <dbReference type="ARBA" id="ARBA00022759"/>
    </source>
</evidence>
<reference evidence="8" key="1">
    <citation type="submission" date="2018-05" db="EMBL/GenBank/DDBJ databases">
        <title>Genome sequencing of Phenylobacterium sp. HYN0004.</title>
        <authorList>
            <person name="Yi H."/>
            <person name="Baek C."/>
        </authorList>
    </citation>
    <scope>NUCLEOTIDE SEQUENCE [LARGE SCALE GENOMIC DNA]</scope>
    <source>
        <strain evidence="8">HYN0004</strain>
    </source>
</reference>
<dbReference type="EMBL" id="CP029479">
    <property type="protein sequence ID" value="AWM78416.1"/>
    <property type="molecule type" value="Genomic_DNA"/>
</dbReference>
<dbReference type="PIRSF" id="PIRSF018267">
    <property type="entry name" value="VSR_endonuc"/>
    <property type="match status" value="1"/>
</dbReference>
<gene>
    <name evidence="7" type="ORF">HYN04_12055</name>
</gene>
<evidence type="ECO:0000256" key="5">
    <source>
        <dbReference type="ARBA" id="ARBA00023204"/>
    </source>
</evidence>
<name>A0A2Z3HW15_9CAUL</name>
<accession>A0A2Z3HW15</accession>
<evidence type="ECO:0000256" key="4">
    <source>
        <dbReference type="ARBA" id="ARBA00022801"/>
    </source>
</evidence>
<evidence type="ECO:0000256" key="1">
    <source>
        <dbReference type="ARBA" id="ARBA00022722"/>
    </source>
</evidence>
<dbReference type="InterPro" id="IPR011335">
    <property type="entry name" value="Restrct_endonuc-II-like"/>
</dbReference>
<dbReference type="Proteomes" id="UP000247763">
    <property type="component" value="Chromosome"/>
</dbReference>
<dbReference type="NCBIfam" id="TIGR00632">
    <property type="entry name" value="vsr"/>
    <property type="match status" value="1"/>
</dbReference>